<keyword evidence="2" id="KW-1185">Reference proteome</keyword>
<protein>
    <recommendedName>
        <fullName evidence="3">DUF222 domain-containing protein</fullName>
    </recommendedName>
</protein>
<dbReference type="EMBL" id="BJZR01000033">
    <property type="protein sequence ID" value="GEO92176.1"/>
    <property type="molecule type" value="Genomic_DNA"/>
</dbReference>
<evidence type="ECO:0000313" key="2">
    <source>
        <dbReference type="Proteomes" id="UP000321155"/>
    </source>
</evidence>
<reference evidence="1 2" key="1">
    <citation type="submission" date="2019-07" db="EMBL/GenBank/DDBJ databases">
        <title>Whole genome shotgun sequence of Kocuria flava NBRC 107626.</title>
        <authorList>
            <person name="Hosoyama A."/>
            <person name="Uohara A."/>
            <person name="Ohji S."/>
            <person name="Ichikawa N."/>
        </authorList>
    </citation>
    <scope>NUCLEOTIDE SEQUENCE [LARGE SCALE GENOMIC DNA]</scope>
    <source>
        <strain evidence="1 2">NBRC 107626</strain>
    </source>
</reference>
<sequence>MSANSFFLTVQSGEFNGIDTSYEEVLDTSLLRSLVEGHSDGGNDLDAALSLMDLVRDDLLLSGTSGGERLSDSDMRLAVRALERTSTRAGHPFQLPFRDHTSWRTFWIRKGASGTGGWQARRELLSDLFDEPYAQLMAAQNQTLDSTLAEAVSPHRILGWAEIDTEIGELRRHFRTARTPQDYRAVGNDCVHVTEALSRKVYDHPKHTPPGEDEPKVANTKLRLERYIEARLPESSDKEMRKFARAAIELAQAVKHRGAPTRTEAGVLADAVIMLANMLRRLDEA</sequence>
<dbReference type="Proteomes" id="UP000321155">
    <property type="component" value="Unassembled WGS sequence"/>
</dbReference>
<evidence type="ECO:0000313" key="1">
    <source>
        <dbReference type="EMBL" id="GEO92176.1"/>
    </source>
</evidence>
<evidence type="ECO:0008006" key="3">
    <source>
        <dbReference type="Google" id="ProtNLM"/>
    </source>
</evidence>
<gene>
    <name evidence="1" type="ORF">KFL01_14820</name>
</gene>
<accession>A0ABQ0X3F7</accession>
<organism evidence="1 2">
    <name type="scientific">Kocuria flava</name>
    <dbReference type="NCBI Taxonomy" id="446860"/>
    <lineage>
        <taxon>Bacteria</taxon>
        <taxon>Bacillati</taxon>
        <taxon>Actinomycetota</taxon>
        <taxon>Actinomycetes</taxon>
        <taxon>Micrococcales</taxon>
        <taxon>Micrococcaceae</taxon>
        <taxon>Kocuria</taxon>
    </lineage>
</organism>
<proteinExistence type="predicted"/>
<name>A0ABQ0X3F7_9MICC</name>
<dbReference type="RefSeq" id="WP_147050485.1">
    <property type="nucleotide sequence ID" value="NZ_BJZR01000033.1"/>
</dbReference>
<comment type="caution">
    <text evidence="1">The sequence shown here is derived from an EMBL/GenBank/DDBJ whole genome shotgun (WGS) entry which is preliminary data.</text>
</comment>